<dbReference type="SUPFAM" id="SSF55073">
    <property type="entry name" value="Nucleotide cyclase"/>
    <property type="match status" value="1"/>
</dbReference>
<dbReference type="eggNOG" id="COG2114">
    <property type="taxonomic scope" value="Bacteria"/>
</dbReference>
<evidence type="ECO:0000259" key="4">
    <source>
        <dbReference type="PROSITE" id="PS50125"/>
    </source>
</evidence>
<dbReference type="EMBL" id="DF820463">
    <property type="protein sequence ID" value="GAK55032.1"/>
    <property type="molecule type" value="Genomic_DNA"/>
</dbReference>
<dbReference type="PROSITE" id="PS50110">
    <property type="entry name" value="RESPONSE_REGULATORY"/>
    <property type="match status" value="1"/>
</dbReference>
<dbReference type="InterPro" id="IPR001054">
    <property type="entry name" value="A/G_cyclase"/>
</dbReference>
<keyword evidence="2" id="KW-0802">TPR repeat</keyword>
<dbReference type="PROSITE" id="PS50005">
    <property type="entry name" value="TPR"/>
    <property type="match status" value="1"/>
</dbReference>
<dbReference type="CDD" id="cd07302">
    <property type="entry name" value="CHD"/>
    <property type="match status" value="1"/>
</dbReference>
<organism evidence="5">
    <name type="scientific">Vecturithrix granuli</name>
    <dbReference type="NCBI Taxonomy" id="1499967"/>
    <lineage>
        <taxon>Bacteria</taxon>
        <taxon>Candidatus Moduliflexota</taxon>
        <taxon>Candidatus Vecturitrichia</taxon>
        <taxon>Candidatus Vecturitrichales</taxon>
        <taxon>Candidatus Vecturitrichaceae</taxon>
        <taxon>Candidatus Vecturithrix</taxon>
    </lineage>
</organism>
<dbReference type="InterPro" id="IPR019734">
    <property type="entry name" value="TPR_rpt"/>
</dbReference>
<reference evidence="5" key="1">
    <citation type="journal article" date="2015" name="PeerJ">
        <title>First genomic representation of candidate bacterial phylum KSB3 points to enhanced environmental sensing as a trigger of wastewater bulking.</title>
        <authorList>
            <person name="Sekiguchi Y."/>
            <person name="Ohashi A."/>
            <person name="Parks D.H."/>
            <person name="Yamauchi T."/>
            <person name="Tyson G.W."/>
            <person name="Hugenholtz P."/>
        </authorList>
    </citation>
    <scope>NUCLEOTIDE SEQUENCE [LARGE SCALE GENOMIC DNA]</scope>
</reference>
<dbReference type="STRING" id="1499967.U27_01863"/>
<dbReference type="SMART" id="SM00448">
    <property type="entry name" value="REC"/>
    <property type="match status" value="1"/>
</dbReference>
<dbReference type="InterPro" id="IPR029787">
    <property type="entry name" value="Nucleotide_cyclase"/>
</dbReference>
<dbReference type="SUPFAM" id="SSF52172">
    <property type="entry name" value="CheY-like"/>
    <property type="match status" value="1"/>
</dbReference>
<sequence>MQKSVILCVDDEKIILTSLKEQLRRHFQNDYLIETVESGEEALELLGEFQEERVDLPIVIADQIMPGMKGDALLIHIHQTLPKTLKIMLTGQANADAVGNAVNRANLYRYIAKPWEETDLVLTVTEALRSYGQEKQLEEQNAALQEMNWNLEQINAAYQRFVPREFLSFLEKSSILDVQLGDQVQKNMTVMFSDIRGFTSLSETMTPQENFQFINAYLSQMEPVIRAHHGVIDKYNGDAIMALFPTTVNDAVDGAITMLKQLIRYNVQRTRKGYPQIRIGIGLNTGTLMLGTVGGPNRMDGTVISDAVNLAARLEGLTKRFGVSLLMSEYTLRELHEETRYHIRFLGKVQVKGKNQAVDVYEIYDGDSDELIEVKLKTTVSFEKGLCYYFTREFAEAAVMFKNVLKENPTDKTAKLYLERSAQFMVHGVPEGWQGVEAMESK</sequence>
<dbReference type="CDD" id="cd17569">
    <property type="entry name" value="REC_HupR-like"/>
    <property type="match status" value="1"/>
</dbReference>
<evidence type="ECO:0000256" key="1">
    <source>
        <dbReference type="PROSITE-ProRule" id="PRU00169"/>
    </source>
</evidence>
<evidence type="ECO:0000259" key="3">
    <source>
        <dbReference type="PROSITE" id="PS50110"/>
    </source>
</evidence>
<dbReference type="AlphaFoldDB" id="A0A0S6W5Z7"/>
<dbReference type="Proteomes" id="UP000030661">
    <property type="component" value="Unassembled WGS sequence"/>
</dbReference>
<dbReference type="SMART" id="SM00044">
    <property type="entry name" value="CYCc"/>
    <property type="match status" value="1"/>
</dbReference>
<accession>A0A0S6W5Z7</accession>
<dbReference type="PANTHER" id="PTHR43081:SF1">
    <property type="entry name" value="ADENYLATE CYCLASE, TERMINAL-DIFFERENTIATION SPECIFIC"/>
    <property type="match status" value="1"/>
</dbReference>
<protein>
    <submittedName>
        <fullName evidence="5">Putative adenylate cyclase</fullName>
    </submittedName>
</protein>
<evidence type="ECO:0000313" key="5">
    <source>
        <dbReference type="EMBL" id="GAK55032.1"/>
    </source>
</evidence>
<dbReference type="PANTHER" id="PTHR43081">
    <property type="entry name" value="ADENYLATE CYCLASE, TERMINAL-DIFFERENTIATION SPECIFIC-RELATED"/>
    <property type="match status" value="1"/>
</dbReference>
<dbReference type="Pfam" id="PF00211">
    <property type="entry name" value="Guanylate_cyc"/>
    <property type="match status" value="1"/>
</dbReference>
<dbReference type="GO" id="GO:0006171">
    <property type="term" value="P:cAMP biosynthetic process"/>
    <property type="evidence" value="ECO:0007669"/>
    <property type="project" value="TreeGrafter"/>
</dbReference>
<dbReference type="GO" id="GO:0004016">
    <property type="term" value="F:adenylate cyclase activity"/>
    <property type="evidence" value="ECO:0007669"/>
    <property type="project" value="UniProtKB-ARBA"/>
</dbReference>
<dbReference type="GO" id="GO:0000160">
    <property type="term" value="P:phosphorelay signal transduction system"/>
    <property type="evidence" value="ECO:0007669"/>
    <property type="project" value="InterPro"/>
</dbReference>
<dbReference type="InterPro" id="IPR050697">
    <property type="entry name" value="Adenylyl/Guanylyl_Cyclase_3/4"/>
</dbReference>
<feature type="domain" description="Guanylate cyclase" evidence="4">
    <location>
        <begin position="189"/>
        <end position="315"/>
    </location>
</feature>
<gene>
    <name evidence="5" type="ORF">U27_01863</name>
</gene>
<dbReference type="PROSITE" id="PS50125">
    <property type="entry name" value="GUANYLATE_CYCLASE_2"/>
    <property type="match status" value="1"/>
</dbReference>
<feature type="domain" description="Response regulatory" evidence="3">
    <location>
        <begin position="5"/>
        <end position="128"/>
    </location>
</feature>
<keyword evidence="1" id="KW-0597">Phosphoprotein</keyword>
<dbReference type="Gene3D" id="3.40.50.2300">
    <property type="match status" value="1"/>
</dbReference>
<dbReference type="InterPro" id="IPR011006">
    <property type="entry name" value="CheY-like_superfamily"/>
</dbReference>
<dbReference type="eggNOG" id="COG3437">
    <property type="taxonomic scope" value="Bacteria"/>
</dbReference>
<feature type="repeat" description="TPR" evidence="2">
    <location>
        <begin position="378"/>
        <end position="411"/>
    </location>
</feature>
<dbReference type="HOGENOM" id="CLU_000445_110_2_0"/>
<evidence type="ECO:0000313" key="6">
    <source>
        <dbReference type="Proteomes" id="UP000030661"/>
    </source>
</evidence>
<feature type="modified residue" description="4-aspartylphosphate" evidence="1">
    <location>
        <position position="62"/>
    </location>
</feature>
<evidence type="ECO:0000256" key="2">
    <source>
        <dbReference type="PROSITE-ProRule" id="PRU00339"/>
    </source>
</evidence>
<proteinExistence type="predicted"/>
<dbReference type="Gene3D" id="3.30.70.1230">
    <property type="entry name" value="Nucleotide cyclase"/>
    <property type="match status" value="1"/>
</dbReference>
<keyword evidence="6" id="KW-1185">Reference proteome</keyword>
<dbReference type="Pfam" id="PF00072">
    <property type="entry name" value="Response_reg"/>
    <property type="match status" value="1"/>
</dbReference>
<dbReference type="InterPro" id="IPR001789">
    <property type="entry name" value="Sig_transdc_resp-reg_receiver"/>
</dbReference>
<name>A0A0S6W5Z7_VECG1</name>